<reference evidence="1 2" key="1">
    <citation type="journal article" date="2018" name="PLoS Genet.">
        <title>Population sequencing reveals clonal diversity and ancestral inbreeding in the grapevine cultivar Chardonnay.</title>
        <authorList>
            <person name="Roach M.J."/>
            <person name="Johnson D.L."/>
            <person name="Bohlmann J."/>
            <person name="van Vuuren H.J."/>
            <person name="Jones S.J."/>
            <person name="Pretorius I.S."/>
            <person name="Schmidt S.A."/>
            <person name="Borneman A.R."/>
        </authorList>
    </citation>
    <scope>NUCLEOTIDE SEQUENCE [LARGE SCALE GENOMIC DNA]</scope>
    <source>
        <strain evidence="2">cv. Chardonnay</strain>
        <tissue evidence="1">Leaf</tissue>
    </source>
</reference>
<dbReference type="AlphaFoldDB" id="A0A438HWC4"/>
<accession>A0A438HWC4</accession>
<sequence>MFRIPVKQQPTTISKGGIADLGATIVANQGIQRTTAGRFMENQQTGNHDTQLEMVEIAASQTNSMTAAPVAQKDLESGRTIGNAKECAGLSS</sequence>
<proteinExistence type="predicted"/>
<dbReference type="Proteomes" id="UP000288805">
    <property type="component" value="Unassembled WGS sequence"/>
</dbReference>
<dbReference type="EMBL" id="QGNW01000170">
    <property type="protein sequence ID" value="RVW88749.1"/>
    <property type="molecule type" value="Genomic_DNA"/>
</dbReference>
<gene>
    <name evidence="1" type="ORF">CK203_034749</name>
</gene>
<evidence type="ECO:0000313" key="1">
    <source>
        <dbReference type="EMBL" id="RVW88749.1"/>
    </source>
</evidence>
<evidence type="ECO:0000313" key="2">
    <source>
        <dbReference type="Proteomes" id="UP000288805"/>
    </source>
</evidence>
<organism evidence="1 2">
    <name type="scientific">Vitis vinifera</name>
    <name type="common">Grape</name>
    <dbReference type="NCBI Taxonomy" id="29760"/>
    <lineage>
        <taxon>Eukaryota</taxon>
        <taxon>Viridiplantae</taxon>
        <taxon>Streptophyta</taxon>
        <taxon>Embryophyta</taxon>
        <taxon>Tracheophyta</taxon>
        <taxon>Spermatophyta</taxon>
        <taxon>Magnoliopsida</taxon>
        <taxon>eudicotyledons</taxon>
        <taxon>Gunneridae</taxon>
        <taxon>Pentapetalae</taxon>
        <taxon>rosids</taxon>
        <taxon>Vitales</taxon>
        <taxon>Vitaceae</taxon>
        <taxon>Viteae</taxon>
        <taxon>Vitis</taxon>
    </lineage>
</organism>
<name>A0A438HWC4_VITVI</name>
<protein>
    <submittedName>
        <fullName evidence="1">Uncharacterized protein</fullName>
    </submittedName>
</protein>
<comment type="caution">
    <text evidence="1">The sequence shown here is derived from an EMBL/GenBank/DDBJ whole genome shotgun (WGS) entry which is preliminary data.</text>
</comment>